<sequence>MPVCIFYQQGRCKFGDRCKNEHPGAQSASPFGGGGNRFGVLAGGGFAGAASGGGAFGGGSKDIIKDNKYGLNPDDIRTDLTPGKGRPQWIFTCYGPGKNAPVQLFGGPQREQSFEEMRALHYAAAAAGNAQQAVQDAMKLYAETEAQIQTILNDIEGAVRYIIQGENTHPNRIDIIEGKTGPSPMPFGQSSPFAQASTGPSTATPSPFSQQSTFGKPSFGQPTPFGQPSTVGAAAQPNPFGQPAGPPPFAQLPFSQATQTQANPFSKPSTGSSPFAQIKQPNQQQQPNPFGQPFGQPQPPQQNPFGQPHQQPQTQQQTPNPFGTPQSQNASTVGQPSLSPFASKTPVQPTNQQSPFSTAPPPTSTTATLPQKAKPHLNPFPALHGETRRDPGTNRLLSWKGQAVKYIDNEPCYQHPNDAGTFVRIYFPDGPPKPETLRDAEAKTEEYTAETEAIYRFVREHGGFGIGGFGIGGGEASNMKVKVPDVPPRFIDAGDCYGANLDVLGSSLLFSIYLTGGSILSDITKASVMQNQE</sequence>
<dbReference type="OrthoDB" id="20729at2759"/>
<feature type="compositionally biased region" description="Polar residues" evidence="2">
    <location>
        <begin position="188"/>
        <end position="230"/>
    </location>
</feature>
<feature type="compositionally biased region" description="Low complexity" evidence="2">
    <location>
        <begin position="232"/>
        <end position="243"/>
    </location>
</feature>
<dbReference type="HOGENOM" id="CLU_028685_1_0_1"/>
<name>C6HPA7_AJECH</name>
<evidence type="ECO:0000256" key="2">
    <source>
        <dbReference type="SAM" id="MobiDB-lite"/>
    </source>
</evidence>
<dbReference type="OMA" id="YIDNEPC"/>
<reference evidence="5" key="1">
    <citation type="submission" date="2009-05" db="EMBL/GenBank/DDBJ databases">
        <title>The genome sequence of Ajellomyces capsulatus strain H143.</title>
        <authorList>
            <person name="Champion M."/>
            <person name="Cuomo C.A."/>
            <person name="Ma L.-J."/>
            <person name="Henn M.R."/>
            <person name="Sil A."/>
            <person name="Goldman B."/>
            <person name="Young S.K."/>
            <person name="Kodira C.D."/>
            <person name="Zeng Q."/>
            <person name="Koehrsen M."/>
            <person name="Alvarado L."/>
            <person name="Berlin A.M."/>
            <person name="Borenstein D."/>
            <person name="Chen Z."/>
            <person name="Engels R."/>
            <person name="Freedman E."/>
            <person name="Gellesch M."/>
            <person name="Goldberg J."/>
            <person name="Griggs A."/>
            <person name="Gujja S."/>
            <person name="Heiman D.I."/>
            <person name="Hepburn T.A."/>
            <person name="Howarth C."/>
            <person name="Jen D."/>
            <person name="Larson L."/>
            <person name="Lewis B."/>
            <person name="Mehta T."/>
            <person name="Park D."/>
            <person name="Pearson M."/>
            <person name="Roberts A."/>
            <person name="Saif S."/>
            <person name="Shea T.D."/>
            <person name="Shenoy N."/>
            <person name="Sisk P."/>
            <person name="Stolte C."/>
            <person name="Sykes S."/>
            <person name="Walk T."/>
            <person name="White J."/>
            <person name="Yandava C."/>
            <person name="Klein B."/>
            <person name="McEwen J.G."/>
            <person name="Puccia R."/>
            <person name="Goldman G.H."/>
            <person name="Felipe M.S."/>
            <person name="Nino-Vega G."/>
            <person name="San-Blas G."/>
            <person name="Taylor J.W."/>
            <person name="Mendoza L."/>
            <person name="Galagan J.E."/>
            <person name="Nusbaum C."/>
            <person name="Birren B.W."/>
        </authorList>
    </citation>
    <scope>NUCLEOTIDE SEQUENCE [LARGE SCALE GENOMIC DNA]</scope>
    <source>
        <strain evidence="5">H143</strain>
    </source>
</reference>
<dbReference type="EMBL" id="GG692433">
    <property type="protein sequence ID" value="EER37779.1"/>
    <property type="molecule type" value="Genomic_DNA"/>
</dbReference>
<dbReference type="PROSITE" id="PS50103">
    <property type="entry name" value="ZF_C3H1"/>
    <property type="match status" value="1"/>
</dbReference>
<dbReference type="InterPro" id="IPR000571">
    <property type="entry name" value="Znf_CCCH"/>
</dbReference>
<keyword evidence="1" id="KW-0479">Metal-binding</keyword>
<dbReference type="AlphaFoldDB" id="C6HPA7"/>
<dbReference type="eggNOG" id="ENOG502RVHV">
    <property type="taxonomic scope" value="Eukaryota"/>
</dbReference>
<feature type="domain" description="C3H1-type" evidence="3">
    <location>
        <begin position="1"/>
        <end position="25"/>
    </location>
</feature>
<evidence type="ECO:0000313" key="4">
    <source>
        <dbReference type="EMBL" id="EER37779.1"/>
    </source>
</evidence>
<feature type="region of interest" description="Disordered" evidence="2">
    <location>
        <begin position="172"/>
        <end position="394"/>
    </location>
</feature>
<keyword evidence="1" id="KW-0863">Zinc-finger</keyword>
<dbReference type="GO" id="GO:0008270">
    <property type="term" value="F:zinc ion binding"/>
    <property type="evidence" value="ECO:0007669"/>
    <property type="project" value="UniProtKB-KW"/>
</dbReference>
<dbReference type="Proteomes" id="UP000002624">
    <property type="component" value="Unassembled WGS sequence"/>
</dbReference>
<feature type="compositionally biased region" description="Polar residues" evidence="2">
    <location>
        <begin position="327"/>
        <end position="351"/>
    </location>
</feature>
<accession>C6HPA7</accession>
<keyword evidence="1" id="KW-0862">Zinc</keyword>
<proteinExistence type="predicted"/>
<evidence type="ECO:0000259" key="3">
    <source>
        <dbReference type="PROSITE" id="PS50103"/>
    </source>
</evidence>
<evidence type="ECO:0000313" key="5">
    <source>
        <dbReference type="Proteomes" id="UP000002624"/>
    </source>
</evidence>
<organism evidence="4 5">
    <name type="scientific">Ajellomyces capsulatus (strain H143)</name>
    <name type="common">Darling's disease fungus</name>
    <name type="synonym">Histoplasma capsulatum</name>
    <dbReference type="NCBI Taxonomy" id="544712"/>
    <lineage>
        <taxon>Eukaryota</taxon>
        <taxon>Fungi</taxon>
        <taxon>Dikarya</taxon>
        <taxon>Ascomycota</taxon>
        <taxon>Pezizomycotina</taxon>
        <taxon>Eurotiomycetes</taxon>
        <taxon>Eurotiomycetidae</taxon>
        <taxon>Onygenales</taxon>
        <taxon>Ajellomycetaceae</taxon>
        <taxon>Histoplasma</taxon>
    </lineage>
</organism>
<dbReference type="PANTHER" id="PTHR21099:SF2">
    <property type="entry name" value="SI:CH211-113E8.11"/>
    <property type="match status" value="1"/>
</dbReference>
<dbReference type="Pfam" id="PF00642">
    <property type="entry name" value="zf-CCCH"/>
    <property type="match status" value="1"/>
</dbReference>
<feature type="compositionally biased region" description="Low complexity" evidence="2">
    <location>
        <begin position="280"/>
        <end position="295"/>
    </location>
</feature>
<dbReference type="PANTHER" id="PTHR21099">
    <property type="entry name" value="RAD201"/>
    <property type="match status" value="1"/>
</dbReference>
<protein>
    <submittedName>
        <fullName evidence="4">CCCH zinc finger protein</fullName>
    </submittedName>
</protein>
<feature type="compositionally biased region" description="Low complexity" evidence="2">
    <location>
        <begin position="303"/>
        <end position="326"/>
    </location>
</feature>
<feature type="zinc finger region" description="C3H1-type" evidence="1">
    <location>
        <begin position="1"/>
        <end position="25"/>
    </location>
</feature>
<evidence type="ECO:0000256" key="1">
    <source>
        <dbReference type="PROSITE-ProRule" id="PRU00723"/>
    </source>
</evidence>
<dbReference type="GO" id="GO:0005634">
    <property type="term" value="C:nucleus"/>
    <property type="evidence" value="ECO:0007669"/>
    <property type="project" value="TreeGrafter"/>
</dbReference>
<gene>
    <name evidence="4" type="ORF">HCDG_08038</name>
</gene>
<dbReference type="VEuPathDB" id="FungiDB:HCDG_08038"/>
<dbReference type="STRING" id="544712.C6HPA7"/>
<feature type="compositionally biased region" description="Polar residues" evidence="2">
    <location>
        <begin position="255"/>
        <end position="275"/>
    </location>
</feature>